<dbReference type="Pfam" id="PF01757">
    <property type="entry name" value="Acyl_transf_3"/>
    <property type="match status" value="1"/>
</dbReference>
<dbReference type="PANTHER" id="PTHR36927:SF3">
    <property type="entry name" value="GLUCANS BIOSYNTHESIS PROTEIN C"/>
    <property type="match status" value="1"/>
</dbReference>
<accession>A0ABT8TEW7</accession>
<reference evidence="3" key="1">
    <citation type="submission" date="2023-07" db="EMBL/GenBank/DDBJ databases">
        <title>Gilvimarinus algae sp. nov., isolated from the surface of Kelp.</title>
        <authorList>
            <person name="Sun Y.Y."/>
            <person name="Gong Y."/>
            <person name="Du Z.J."/>
        </authorList>
    </citation>
    <scope>NUCLEOTIDE SEQUENCE</scope>
    <source>
        <strain evidence="3">SDUM040014</strain>
    </source>
</reference>
<comment type="caution">
    <text evidence="3">The sequence shown here is derived from an EMBL/GenBank/DDBJ whole genome shotgun (WGS) entry which is preliminary data.</text>
</comment>
<name>A0ABT8TEW7_9GAMM</name>
<feature type="transmembrane region" description="Helical" evidence="1">
    <location>
        <begin position="155"/>
        <end position="173"/>
    </location>
</feature>
<feature type="transmembrane region" description="Helical" evidence="1">
    <location>
        <begin position="56"/>
        <end position="75"/>
    </location>
</feature>
<feature type="transmembrane region" description="Helical" evidence="1">
    <location>
        <begin position="12"/>
        <end position="36"/>
    </location>
</feature>
<evidence type="ECO:0000313" key="3">
    <source>
        <dbReference type="EMBL" id="MDO3381628.1"/>
    </source>
</evidence>
<sequence length="410" mass="47264">MWCQQRRHELDGLRVLAFGLLILYHVGMAYVADWGWHIKSEHLSEPLQYLMLWSNQWRMSLLFLISGAAISYQLARASGVGFMGANARKLLVPLVFGSLVIVAPQAFVESRQAGELADMSYWRFWQNYLGYPFGFGEPLPPVYLRLEPTHIIYNHLWYLLYLFAYVAVLWLMYPLLNSSAARALGRWLDRHLPAGALVVLPIVVLFAIGQWLWADYPTTYFLVDDWYNNARYFFVFALGFALVRSNRLWSALGRMRRFTLLVATASYLGILFYYRGGQLSLIAPFEELLRALVWSANAWLWIAAIIGYGQRYLATAKPRIQAANRAVYCCYIVHQTLIVVALYVLADWHLGPVLEPVTLIALTALGCYLSYRLIRPIPYLRVCFGLFEKAPQTTHWRMVSRSFSTRRKSS</sequence>
<dbReference type="EMBL" id="JAULRT010000035">
    <property type="protein sequence ID" value="MDO3381628.1"/>
    <property type="molecule type" value="Genomic_DNA"/>
</dbReference>
<feature type="domain" description="Acyltransferase 3" evidence="2">
    <location>
        <begin position="8"/>
        <end position="371"/>
    </location>
</feature>
<keyword evidence="1" id="KW-0812">Transmembrane</keyword>
<evidence type="ECO:0000256" key="1">
    <source>
        <dbReference type="SAM" id="Phobius"/>
    </source>
</evidence>
<evidence type="ECO:0000313" key="4">
    <source>
        <dbReference type="Proteomes" id="UP001168380"/>
    </source>
</evidence>
<dbReference type="Proteomes" id="UP001168380">
    <property type="component" value="Unassembled WGS sequence"/>
</dbReference>
<dbReference type="GO" id="GO:0016746">
    <property type="term" value="F:acyltransferase activity"/>
    <property type="evidence" value="ECO:0007669"/>
    <property type="project" value="UniProtKB-KW"/>
</dbReference>
<dbReference type="EC" id="2.3.1.-" evidence="3"/>
<feature type="transmembrane region" description="Helical" evidence="1">
    <location>
        <begin position="194"/>
        <end position="214"/>
    </location>
</feature>
<feature type="transmembrane region" description="Helical" evidence="1">
    <location>
        <begin position="326"/>
        <end position="346"/>
    </location>
</feature>
<dbReference type="InterPro" id="IPR050623">
    <property type="entry name" value="Glucan_succinyl_AcylTrfase"/>
</dbReference>
<keyword evidence="4" id="KW-1185">Reference proteome</keyword>
<organism evidence="3 4">
    <name type="scientific">Gilvimarinus algae</name>
    <dbReference type="NCBI Taxonomy" id="3058037"/>
    <lineage>
        <taxon>Bacteria</taxon>
        <taxon>Pseudomonadati</taxon>
        <taxon>Pseudomonadota</taxon>
        <taxon>Gammaproteobacteria</taxon>
        <taxon>Cellvibrionales</taxon>
        <taxon>Cellvibrionaceae</taxon>
        <taxon>Gilvimarinus</taxon>
    </lineage>
</organism>
<protein>
    <submittedName>
        <fullName evidence="3">Acyltransferase</fullName>
        <ecNumber evidence="3">2.3.1.-</ecNumber>
    </submittedName>
</protein>
<feature type="transmembrane region" description="Helical" evidence="1">
    <location>
        <begin position="226"/>
        <end position="243"/>
    </location>
</feature>
<keyword evidence="1" id="KW-1133">Transmembrane helix</keyword>
<feature type="transmembrane region" description="Helical" evidence="1">
    <location>
        <begin position="87"/>
        <end position="107"/>
    </location>
</feature>
<evidence type="ECO:0000259" key="2">
    <source>
        <dbReference type="Pfam" id="PF01757"/>
    </source>
</evidence>
<feature type="transmembrane region" description="Helical" evidence="1">
    <location>
        <begin position="255"/>
        <end position="274"/>
    </location>
</feature>
<feature type="transmembrane region" description="Helical" evidence="1">
    <location>
        <begin position="294"/>
        <end position="314"/>
    </location>
</feature>
<dbReference type="InterPro" id="IPR002656">
    <property type="entry name" value="Acyl_transf_3_dom"/>
</dbReference>
<feature type="transmembrane region" description="Helical" evidence="1">
    <location>
        <begin position="352"/>
        <end position="371"/>
    </location>
</feature>
<keyword evidence="3" id="KW-0808">Transferase</keyword>
<dbReference type="PANTHER" id="PTHR36927">
    <property type="entry name" value="BLR4337 PROTEIN"/>
    <property type="match status" value="1"/>
</dbReference>
<keyword evidence="1" id="KW-0472">Membrane</keyword>
<keyword evidence="3" id="KW-0012">Acyltransferase</keyword>
<gene>
    <name evidence="3" type="ORF">QWI16_05535</name>
</gene>
<proteinExistence type="predicted"/>
<dbReference type="RefSeq" id="WP_302711763.1">
    <property type="nucleotide sequence ID" value="NZ_JAULRT010000035.1"/>
</dbReference>